<keyword evidence="2" id="KW-0969">Cilium</keyword>
<dbReference type="Gene3D" id="1.10.220.30">
    <property type="match status" value="1"/>
</dbReference>
<dbReference type="InterPro" id="IPR000090">
    <property type="entry name" value="Flg_Motor_Flig"/>
</dbReference>
<gene>
    <name evidence="2" type="primary">fliG_27</name>
    <name evidence="2" type="ORF">SDC9_210716</name>
</gene>
<dbReference type="Pfam" id="PF01706">
    <property type="entry name" value="FliG_C"/>
    <property type="match status" value="1"/>
</dbReference>
<keyword evidence="2" id="KW-0966">Cell projection</keyword>
<dbReference type="InterPro" id="IPR023087">
    <property type="entry name" value="Flg_Motor_Flig_C"/>
</dbReference>
<dbReference type="AlphaFoldDB" id="A0A645JUN3"/>
<proteinExistence type="predicted"/>
<feature type="domain" description="Flagellar motor switch protein FliG C-terminal" evidence="1">
    <location>
        <begin position="5"/>
        <end position="110"/>
    </location>
</feature>
<name>A0A645JUN3_9ZZZZ</name>
<dbReference type="PANTHER" id="PTHR30534:SF0">
    <property type="entry name" value="FLAGELLAR MOTOR SWITCH PROTEIN FLIG"/>
    <property type="match status" value="1"/>
</dbReference>
<evidence type="ECO:0000259" key="1">
    <source>
        <dbReference type="Pfam" id="PF01706"/>
    </source>
</evidence>
<evidence type="ECO:0000313" key="2">
    <source>
        <dbReference type="EMBL" id="MPN62963.1"/>
    </source>
</evidence>
<sequence length="120" mass="13743">MIDLIESKNENMAIEIKRKMFLFEDIIGIDDKGVQRILRDVDKRDLALSLKASDEKVRTKIFKNMSERASAVVKEELEFMGPVKLKEVEAAQMRIVDIIKMLEEADEIAIGGRGKEDVYV</sequence>
<dbReference type="EMBL" id="VSSQ01141701">
    <property type="protein sequence ID" value="MPN62963.1"/>
    <property type="molecule type" value="Genomic_DNA"/>
</dbReference>
<accession>A0A645JUN3</accession>
<dbReference type="GO" id="GO:0009288">
    <property type="term" value="C:bacterial-type flagellum"/>
    <property type="evidence" value="ECO:0007669"/>
    <property type="project" value="InterPro"/>
</dbReference>
<keyword evidence="2" id="KW-0282">Flagellum</keyword>
<dbReference type="GO" id="GO:0071973">
    <property type="term" value="P:bacterial-type flagellum-dependent cell motility"/>
    <property type="evidence" value="ECO:0007669"/>
    <property type="project" value="InterPro"/>
</dbReference>
<dbReference type="SUPFAM" id="SSF48029">
    <property type="entry name" value="FliG"/>
    <property type="match status" value="1"/>
</dbReference>
<dbReference type="InterPro" id="IPR011002">
    <property type="entry name" value="FliG_a-hlx"/>
</dbReference>
<dbReference type="GO" id="GO:0006935">
    <property type="term" value="P:chemotaxis"/>
    <property type="evidence" value="ECO:0007669"/>
    <property type="project" value="InterPro"/>
</dbReference>
<dbReference type="PRINTS" id="PR00954">
    <property type="entry name" value="FLGMOTORFLIG"/>
</dbReference>
<reference evidence="2" key="1">
    <citation type="submission" date="2019-08" db="EMBL/GenBank/DDBJ databases">
        <authorList>
            <person name="Kucharzyk K."/>
            <person name="Murdoch R.W."/>
            <person name="Higgins S."/>
            <person name="Loffler F."/>
        </authorList>
    </citation>
    <scope>NUCLEOTIDE SEQUENCE</scope>
</reference>
<protein>
    <submittedName>
        <fullName evidence="2">Flagellar motor switch protein FliG</fullName>
    </submittedName>
</protein>
<organism evidence="2">
    <name type="scientific">bioreactor metagenome</name>
    <dbReference type="NCBI Taxonomy" id="1076179"/>
    <lineage>
        <taxon>unclassified sequences</taxon>
        <taxon>metagenomes</taxon>
        <taxon>ecological metagenomes</taxon>
    </lineage>
</organism>
<comment type="caution">
    <text evidence="2">The sequence shown here is derived from an EMBL/GenBank/DDBJ whole genome shotgun (WGS) entry which is preliminary data.</text>
</comment>
<dbReference type="PANTHER" id="PTHR30534">
    <property type="entry name" value="FLAGELLAR MOTOR SWITCH PROTEIN FLIG"/>
    <property type="match status" value="1"/>
</dbReference>
<dbReference type="GO" id="GO:0003774">
    <property type="term" value="F:cytoskeletal motor activity"/>
    <property type="evidence" value="ECO:0007669"/>
    <property type="project" value="InterPro"/>
</dbReference>